<dbReference type="SUPFAM" id="SSF103190">
    <property type="entry name" value="Sensory domain-like"/>
    <property type="match status" value="1"/>
</dbReference>
<name>A0ABV7AXK7_9GAMM</name>
<dbReference type="Pfam" id="PF00672">
    <property type="entry name" value="HAMP"/>
    <property type="match status" value="1"/>
</dbReference>
<dbReference type="Gene3D" id="3.30.450.20">
    <property type="entry name" value="PAS domain"/>
    <property type="match status" value="1"/>
</dbReference>
<dbReference type="InterPro" id="IPR051310">
    <property type="entry name" value="MCP_chemotaxis"/>
</dbReference>
<organism evidence="7 8">
    <name type="scientific">Azotobacter bryophylli</name>
    <dbReference type="NCBI Taxonomy" id="1986537"/>
    <lineage>
        <taxon>Bacteria</taxon>
        <taxon>Pseudomonadati</taxon>
        <taxon>Pseudomonadota</taxon>
        <taxon>Gammaproteobacteria</taxon>
        <taxon>Pseudomonadales</taxon>
        <taxon>Pseudomonadaceae</taxon>
        <taxon>Azotobacter</taxon>
    </lineage>
</organism>
<dbReference type="SMART" id="SM00283">
    <property type="entry name" value="MA"/>
    <property type="match status" value="1"/>
</dbReference>
<gene>
    <name evidence="7" type="ORF">ACFOJE_19170</name>
</gene>
<evidence type="ECO:0000256" key="3">
    <source>
        <dbReference type="PROSITE-ProRule" id="PRU00284"/>
    </source>
</evidence>
<dbReference type="PROSITE" id="PS50111">
    <property type="entry name" value="CHEMOTAXIS_TRANSDUC_2"/>
    <property type="match status" value="1"/>
</dbReference>
<dbReference type="CDD" id="cd12912">
    <property type="entry name" value="PDC2_MCP_like"/>
    <property type="match status" value="1"/>
</dbReference>
<feature type="domain" description="HAMP" evidence="6">
    <location>
        <begin position="354"/>
        <end position="406"/>
    </location>
</feature>
<feature type="domain" description="Methyl-accepting transducer" evidence="5">
    <location>
        <begin position="411"/>
        <end position="640"/>
    </location>
</feature>
<reference evidence="8" key="1">
    <citation type="journal article" date="2019" name="Int. J. Syst. Evol. Microbiol.">
        <title>The Global Catalogue of Microorganisms (GCM) 10K type strain sequencing project: providing services to taxonomists for standard genome sequencing and annotation.</title>
        <authorList>
            <consortium name="The Broad Institute Genomics Platform"/>
            <consortium name="The Broad Institute Genome Sequencing Center for Infectious Disease"/>
            <person name="Wu L."/>
            <person name="Ma J."/>
        </authorList>
    </citation>
    <scope>NUCLEOTIDE SEQUENCE [LARGE SCALE GENOMIC DNA]</scope>
    <source>
        <strain evidence="8">KCTC 62195</strain>
    </source>
</reference>
<dbReference type="InterPro" id="IPR033462">
    <property type="entry name" value="Cache_3-Cache_2"/>
</dbReference>
<dbReference type="RefSeq" id="WP_377816433.1">
    <property type="nucleotide sequence ID" value="NZ_JBHRSJ010000035.1"/>
</dbReference>
<keyword evidence="8" id="KW-1185">Reference proteome</keyword>
<evidence type="ECO:0000259" key="6">
    <source>
        <dbReference type="PROSITE" id="PS50885"/>
    </source>
</evidence>
<evidence type="ECO:0000313" key="7">
    <source>
        <dbReference type="EMBL" id="MFC2974318.1"/>
    </source>
</evidence>
<proteinExistence type="inferred from homology"/>
<dbReference type="Proteomes" id="UP001595457">
    <property type="component" value="Unassembled WGS sequence"/>
</dbReference>
<keyword evidence="4" id="KW-0812">Transmembrane</keyword>
<dbReference type="CDD" id="cd11386">
    <property type="entry name" value="MCP_signal"/>
    <property type="match status" value="1"/>
</dbReference>
<keyword evidence="4" id="KW-0472">Membrane</keyword>
<dbReference type="PROSITE" id="PS50885">
    <property type="entry name" value="HAMP"/>
    <property type="match status" value="1"/>
</dbReference>
<dbReference type="SMART" id="SM00304">
    <property type="entry name" value="HAMP"/>
    <property type="match status" value="1"/>
</dbReference>
<accession>A0ABV7AXK7</accession>
<keyword evidence="3" id="KW-0807">Transducer</keyword>
<dbReference type="Gene3D" id="1.10.287.950">
    <property type="entry name" value="Methyl-accepting chemotaxis protein"/>
    <property type="match status" value="1"/>
</dbReference>
<evidence type="ECO:0000259" key="5">
    <source>
        <dbReference type="PROSITE" id="PS50111"/>
    </source>
</evidence>
<dbReference type="PANTHER" id="PTHR43531">
    <property type="entry name" value="PROTEIN ICFG"/>
    <property type="match status" value="1"/>
</dbReference>
<dbReference type="Pfam" id="PF00015">
    <property type="entry name" value="MCPsignal"/>
    <property type="match status" value="1"/>
</dbReference>
<dbReference type="InterPro" id="IPR003660">
    <property type="entry name" value="HAMP_dom"/>
</dbReference>
<evidence type="ECO:0000256" key="1">
    <source>
        <dbReference type="ARBA" id="ARBA00022481"/>
    </source>
</evidence>
<comment type="caution">
    <text evidence="7">The sequence shown here is derived from an EMBL/GenBank/DDBJ whole genome shotgun (WGS) entry which is preliminary data.</text>
</comment>
<dbReference type="Pfam" id="PF17201">
    <property type="entry name" value="Cache_3-Cache_2"/>
    <property type="match status" value="1"/>
</dbReference>
<dbReference type="InterPro" id="IPR004089">
    <property type="entry name" value="MCPsignal_dom"/>
</dbReference>
<keyword evidence="1" id="KW-0488">Methylation</keyword>
<comment type="similarity">
    <text evidence="2">Belongs to the methyl-accepting chemotaxis (MCP) protein family.</text>
</comment>
<evidence type="ECO:0000256" key="4">
    <source>
        <dbReference type="SAM" id="Phobius"/>
    </source>
</evidence>
<feature type="transmembrane region" description="Helical" evidence="4">
    <location>
        <begin position="334"/>
        <end position="352"/>
    </location>
</feature>
<sequence length="686" mass="73678">MKKIKSLWNGLSLGGKLSATVLGLVGLLVSLLIVTISYSMTNYVENRAGEDVGEKTRLLVAMIESFDRDSRHRVDALAKSLEASFAGPFSLAHASGEPQGRQVPLLSSGDRVLNQDFSVVDRFTTSTDAVATVFVRAGDDFVRVTTSLKDEKGERAVGTQLDRSHPAYQAALAGNGYTGLATLFGRQYLTQYNPIRNAAGETIGLSFVGLDFTDYVEQLKASIRSMKIGKAGYFYVMDARPGKDYGTFLVHPVSEGANRITSKDSDGREFLREILEQKNGTIRYPWLNRELNETTPRDKVASFAYFQNWDWVVVGSVYIDEWAPQIRSLILKNVAIAAVVLLLSVVLFYAFIRRIISAPLGEVTQMAKWLAQGDLTRRIHSRRTDEIGQLTMAIDQISAGLTDAVRSVLGGARGVATASDEIAAGNNDLSARTEQQASALEQTAASMEQLSSTVKQNADNARQANQLAQSAAEVAVRGGDMVDQVVDTMKDINDSSHKIAAILGVIDGIAFQTNILALNASVEAARAGDQGRGFAVVAGEVRTLAGRSADAAREIRALIGDSVARIEKGTALVDQAGSTMQEVVGSIRRVNEIMGEISEASSEQAQGVAQVGTAVVQMDRTTQQNAAMVEEMAAAAASLQSQAQELVQAVSVFKLTEERSERAAVAQIRGPGAVVAARRPEPLAIS</sequence>
<keyword evidence="4" id="KW-1133">Transmembrane helix</keyword>
<dbReference type="InterPro" id="IPR029151">
    <property type="entry name" value="Sensor-like_sf"/>
</dbReference>
<evidence type="ECO:0000313" key="8">
    <source>
        <dbReference type="Proteomes" id="UP001595457"/>
    </source>
</evidence>
<feature type="transmembrane region" description="Helical" evidence="4">
    <location>
        <begin position="21"/>
        <end position="40"/>
    </location>
</feature>
<dbReference type="PANTHER" id="PTHR43531:SF14">
    <property type="entry name" value="METHYL-ACCEPTING CHEMOTAXIS PROTEIN I-RELATED"/>
    <property type="match status" value="1"/>
</dbReference>
<dbReference type="SUPFAM" id="SSF58104">
    <property type="entry name" value="Methyl-accepting chemotaxis protein (MCP) signaling domain"/>
    <property type="match status" value="1"/>
</dbReference>
<protein>
    <submittedName>
        <fullName evidence="7">Cache 3/Cache 2 fusion domain-containing protein</fullName>
    </submittedName>
</protein>
<dbReference type="CDD" id="cd06225">
    <property type="entry name" value="HAMP"/>
    <property type="match status" value="1"/>
</dbReference>
<dbReference type="EMBL" id="JBHRSJ010000035">
    <property type="protein sequence ID" value="MFC2974318.1"/>
    <property type="molecule type" value="Genomic_DNA"/>
</dbReference>
<evidence type="ECO:0000256" key="2">
    <source>
        <dbReference type="ARBA" id="ARBA00029447"/>
    </source>
</evidence>